<dbReference type="InterPro" id="IPR001007">
    <property type="entry name" value="VWF_dom"/>
</dbReference>
<protein>
    <submittedName>
        <fullName evidence="2">Kielin/chordin-like protein</fullName>
    </submittedName>
</protein>
<reference evidence="2" key="1">
    <citation type="submission" date="2017-11" db="EMBL/GenBank/DDBJ databases">
        <title>The sensing device of the deep-sea amphipod.</title>
        <authorList>
            <person name="Kobayashi H."/>
            <person name="Nagahama T."/>
            <person name="Arai W."/>
            <person name="Sasagawa Y."/>
            <person name="Umeda M."/>
            <person name="Hayashi T."/>
            <person name="Nikaido I."/>
            <person name="Watanabe H."/>
            <person name="Oguri K."/>
            <person name="Kitazato H."/>
            <person name="Fujioka K."/>
            <person name="Kido Y."/>
            <person name="Takami H."/>
        </authorList>
    </citation>
    <scope>NUCLEOTIDE SEQUENCE</scope>
    <source>
        <tissue evidence="2">Whole body</tissue>
    </source>
</reference>
<dbReference type="AlphaFoldDB" id="A0A6A7FMY8"/>
<evidence type="ECO:0000313" key="2">
    <source>
        <dbReference type="EMBL" id="LAC19590.1"/>
    </source>
</evidence>
<dbReference type="EMBL" id="IACT01000148">
    <property type="protein sequence ID" value="LAC19590.1"/>
    <property type="molecule type" value="mRNA"/>
</dbReference>
<evidence type="ECO:0000259" key="1">
    <source>
        <dbReference type="PROSITE" id="PS50184"/>
    </source>
</evidence>
<name>A0A6A7FMY8_9CRUS</name>
<sequence>MDEQVDKCCPSSYTCRSEEAMGVPLTSCFYGNVTYEVGQDVPVKGPCRRGCQCRASLDKQHPAKIECAIVECPSKFSPLKPGCRSKFSVEECCEVEQECNDLVSNDEVVTNENVTLRSADCFSEGFEYYLGDKIFFGKAPCQYCVCSEEFTGSSGPSCTKMDCAMEYRDREYLVSGCIPLYRDGTCCPTDWICPDSPQIISDPDMVAKGDETASTHCTIGKTVAPRGTALKTYDCHVNCACSTPPDFTCVQYATCEIALSALKAGTTL</sequence>
<proteinExistence type="evidence at transcript level"/>
<dbReference type="PROSITE" id="PS50184">
    <property type="entry name" value="VWFC_2"/>
    <property type="match status" value="1"/>
</dbReference>
<feature type="domain" description="VWFC" evidence="1">
    <location>
        <begin position="119"/>
        <end position="194"/>
    </location>
</feature>
<accession>A0A6A7FMY8</accession>
<organism evidence="2">
    <name type="scientific">Hirondellea gigas</name>
    <dbReference type="NCBI Taxonomy" id="1518452"/>
    <lineage>
        <taxon>Eukaryota</taxon>
        <taxon>Metazoa</taxon>
        <taxon>Ecdysozoa</taxon>
        <taxon>Arthropoda</taxon>
        <taxon>Crustacea</taxon>
        <taxon>Multicrustacea</taxon>
        <taxon>Malacostraca</taxon>
        <taxon>Eumalacostraca</taxon>
        <taxon>Peracarida</taxon>
        <taxon>Amphipoda</taxon>
        <taxon>Amphilochidea</taxon>
        <taxon>Lysianassida</taxon>
        <taxon>Lysianassidira</taxon>
        <taxon>Lysianassoidea</taxon>
        <taxon>Lysianassidae</taxon>
        <taxon>Hirondellea</taxon>
    </lineage>
</organism>